<proteinExistence type="predicted"/>
<dbReference type="PROSITE" id="PS51782">
    <property type="entry name" value="LYSM"/>
    <property type="match status" value="1"/>
</dbReference>
<dbReference type="RefSeq" id="WP_091772696.1">
    <property type="nucleotide sequence ID" value="NZ_FOES01000004.1"/>
</dbReference>
<keyword evidence="3" id="KW-1185">Reference proteome</keyword>
<dbReference type="EMBL" id="FOES01000004">
    <property type="protein sequence ID" value="SEP93295.1"/>
    <property type="molecule type" value="Genomic_DNA"/>
</dbReference>
<evidence type="ECO:0000313" key="3">
    <source>
        <dbReference type="Proteomes" id="UP000199427"/>
    </source>
</evidence>
<dbReference type="STRING" id="571933.SAMN05216362_104111"/>
<reference evidence="2 3" key="1">
    <citation type="submission" date="2016-10" db="EMBL/GenBank/DDBJ databases">
        <authorList>
            <person name="de Groot N.N."/>
        </authorList>
    </citation>
    <scope>NUCLEOTIDE SEQUENCE [LARGE SCALE GENOMIC DNA]</scope>
    <source>
        <strain evidence="2 3">DSM 21633</strain>
    </source>
</reference>
<dbReference type="SUPFAM" id="SSF54106">
    <property type="entry name" value="LysM domain"/>
    <property type="match status" value="1"/>
</dbReference>
<feature type="domain" description="LysM" evidence="1">
    <location>
        <begin position="2"/>
        <end position="47"/>
    </location>
</feature>
<dbReference type="Pfam" id="PF01476">
    <property type="entry name" value="LysM"/>
    <property type="match status" value="1"/>
</dbReference>
<dbReference type="InterPro" id="IPR036779">
    <property type="entry name" value="LysM_dom_sf"/>
</dbReference>
<dbReference type="InterPro" id="IPR018392">
    <property type="entry name" value="LysM"/>
</dbReference>
<name>A0A1H9BWF3_9BACI</name>
<evidence type="ECO:0000313" key="2">
    <source>
        <dbReference type="EMBL" id="SEP93295.1"/>
    </source>
</evidence>
<protein>
    <submittedName>
        <fullName evidence="2">LysM domain-containing protein</fullName>
    </submittedName>
</protein>
<dbReference type="OrthoDB" id="2033517at2"/>
<accession>A0A1H9BWF3</accession>
<dbReference type="Proteomes" id="UP000199427">
    <property type="component" value="Unassembled WGS sequence"/>
</dbReference>
<dbReference type="SMART" id="SM00257">
    <property type="entry name" value="LysM"/>
    <property type="match status" value="1"/>
</dbReference>
<sequence>MRIHVVQKGETFESIAKKYHISVDELVNMNRHLDYSNDPLPKMKVKVPMVVEEKPSEEPILNVSDKRMAPPHDPNKPKMLPRVKEDEFVISDKVISSIEENQKDEYIQQFLPEGYENWVIPEPYPTQTYDYHYVNQTMAPYPYEQRQYAQPYYNPYGYMNQNPYGYTYNNQYYYRPYNPCGCNGYYY</sequence>
<gene>
    <name evidence="2" type="ORF">SAMN05216362_104111</name>
</gene>
<evidence type="ECO:0000259" key="1">
    <source>
        <dbReference type="PROSITE" id="PS51782"/>
    </source>
</evidence>
<dbReference type="CDD" id="cd00118">
    <property type="entry name" value="LysM"/>
    <property type="match status" value="1"/>
</dbReference>
<dbReference type="Gene3D" id="3.10.350.10">
    <property type="entry name" value="LysM domain"/>
    <property type="match status" value="1"/>
</dbReference>
<dbReference type="AlphaFoldDB" id="A0A1H9BWF3"/>
<organism evidence="2 3">
    <name type="scientific">Piscibacillus halophilus</name>
    <dbReference type="NCBI Taxonomy" id="571933"/>
    <lineage>
        <taxon>Bacteria</taxon>
        <taxon>Bacillati</taxon>
        <taxon>Bacillota</taxon>
        <taxon>Bacilli</taxon>
        <taxon>Bacillales</taxon>
        <taxon>Bacillaceae</taxon>
        <taxon>Piscibacillus</taxon>
    </lineage>
</organism>